<dbReference type="AlphaFoldDB" id="A0A845U597"/>
<evidence type="ECO:0000256" key="6">
    <source>
        <dbReference type="ARBA" id="ARBA00022989"/>
    </source>
</evidence>
<evidence type="ECO:0000256" key="1">
    <source>
        <dbReference type="ARBA" id="ARBA00004651"/>
    </source>
</evidence>
<organism evidence="11">
    <name type="scientific">Acidithiobacillus ferrianus</name>
    <dbReference type="NCBI Taxonomy" id="2678518"/>
    <lineage>
        <taxon>Bacteria</taxon>
        <taxon>Pseudomonadati</taxon>
        <taxon>Pseudomonadota</taxon>
        <taxon>Acidithiobacillia</taxon>
        <taxon>Acidithiobacillales</taxon>
        <taxon>Acidithiobacillaceae</taxon>
        <taxon>Acidithiobacillus</taxon>
    </lineage>
</organism>
<feature type="domain" description="MotA/TolQ/ExbB proton channel" evidence="10">
    <location>
        <begin position="90"/>
        <end position="185"/>
    </location>
</feature>
<evidence type="ECO:0000256" key="7">
    <source>
        <dbReference type="ARBA" id="ARBA00023136"/>
    </source>
</evidence>
<dbReference type="GO" id="GO:0005886">
    <property type="term" value="C:plasma membrane"/>
    <property type="evidence" value="ECO:0007669"/>
    <property type="project" value="UniProtKB-SubCell"/>
</dbReference>
<dbReference type="InterPro" id="IPR050790">
    <property type="entry name" value="ExbB/TolQ_transport"/>
</dbReference>
<feature type="transmembrane region" description="Helical" evidence="9">
    <location>
        <begin position="6"/>
        <end position="30"/>
    </location>
</feature>
<dbReference type="EMBL" id="WNJL01000030">
    <property type="protein sequence ID" value="NDU42446.1"/>
    <property type="molecule type" value="Genomic_DNA"/>
</dbReference>
<name>A0A845U597_9PROT</name>
<evidence type="ECO:0000256" key="9">
    <source>
        <dbReference type="SAM" id="Phobius"/>
    </source>
</evidence>
<accession>A0A845U597</accession>
<dbReference type="GO" id="GO:0017038">
    <property type="term" value="P:protein import"/>
    <property type="evidence" value="ECO:0007669"/>
    <property type="project" value="TreeGrafter"/>
</dbReference>
<dbReference type="PANTHER" id="PTHR30625:SF15">
    <property type="entry name" value="BIOPOLYMER TRANSPORT PROTEIN EXBB"/>
    <property type="match status" value="1"/>
</dbReference>
<protein>
    <submittedName>
        <fullName evidence="11">MotA/TolQ/ExbB proton channel family protein</fullName>
    </submittedName>
</protein>
<proteinExistence type="inferred from homology"/>
<evidence type="ECO:0000256" key="8">
    <source>
        <dbReference type="RuleBase" id="RU004057"/>
    </source>
</evidence>
<keyword evidence="2 8" id="KW-0813">Transport</keyword>
<sequence>MQTWWHLAAVSGGILYLMPLLLLVVLFVALERSWALARLLRQGATLLRDMQGAKGRDGLGERLTMALPSPQLAVLAAVLGSHDLDSGDGYAEEAMLAQATLLDRGLWMLDTAVTLAPLLGLLGTIIGMFKAFQILGDQSTAPTAITGHVAEALVATAAGLTVAIIGLIFFNALNQRVRLVLHQMEAVKVTALNRLYRQPARPHGETPVSLLARRGEI</sequence>
<evidence type="ECO:0000256" key="4">
    <source>
        <dbReference type="ARBA" id="ARBA00022692"/>
    </source>
</evidence>
<keyword evidence="7 9" id="KW-0472">Membrane</keyword>
<gene>
    <name evidence="11" type="ORF">GL267_07275</name>
</gene>
<comment type="similarity">
    <text evidence="8">Belongs to the exbB/tolQ family.</text>
</comment>
<evidence type="ECO:0000256" key="3">
    <source>
        <dbReference type="ARBA" id="ARBA00022475"/>
    </source>
</evidence>
<dbReference type="PANTHER" id="PTHR30625">
    <property type="entry name" value="PROTEIN TOLQ"/>
    <property type="match status" value="1"/>
</dbReference>
<dbReference type="RefSeq" id="WP_163097683.1">
    <property type="nucleotide sequence ID" value="NZ_CP127523.1"/>
</dbReference>
<evidence type="ECO:0000256" key="2">
    <source>
        <dbReference type="ARBA" id="ARBA00022448"/>
    </source>
</evidence>
<comment type="caution">
    <text evidence="11">The sequence shown here is derived from an EMBL/GenBank/DDBJ whole genome shotgun (WGS) entry which is preliminary data.</text>
</comment>
<evidence type="ECO:0000259" key="10">
    <source>
        <dbReference type="Pfam" id="PF01618"/>
    </source>
</evidence>
<feature type="transmembrane region" description="Helical" evidence="9">
    <location>
        <begin position="152"/>
        <end position="173"/>
    </location>
</feature>
<evidence type="ECO:0000256" key="5">
    <source>
        <dbReference type="ARBA" id="ARBA00022927"/>
    </source>
</evidence>
<keyword evidence="4 9" id="KW-0812">Transmembrane</keyword>
<dbReference type="InterPro" id="IPR002898">
    <property type="entry name" value="MotA_ExbB_proton_chnl"/>
</dbReference>
<keyword evidence="5 8" id="KW-0653">Protein transport</keyword>
<feature type="transmembrane region" description="Helical" evidence="9">
    <location>
        <begin position="112"/>
        <end position="132"/>
    </location>
</feature>
<reference evidence="11" key="1">
    <citation type="submission" date="2019-11" db="EMBL/GenBank/DDBJ databases">
        <title>Acidithiobacillus ferrianus sp. nov.: a facultatively anaerobic and extremely acidophilic chemolithoautotroph.</title>
        <authorList>
            <person name="Norris P.R."/>
            <person name="Falagan C."/>
            <person name="Moya-Beltran A."/>
            <person name="Castro M."/>
            <person name="Quatrini R."/>
            <person name="Johnson D.B."/>
        </authorList>
    </citation>
    <scope>NUCLEOTIDE SEQUENCE [LARGE SCALE GENOMIC DNA]</scope>
    <source>
        <strain evidence="11">MG</strain>
    </source>
</reference>
<keyword evidence="6 9" id="KW-1133">Transmembrane helix</keyword>
<evidence type="ECO:0000313" key="11">
    <source>
        <dbReference type="EMBL" id="NDU42446.1"/>
    </source>
</evidence>
<keyword evidence="3" id="KW-1003">Cell membrane</keyword>
<comment type="subcellular location">
    <subcellularLocation>
        <location evidence="1">Cell membrane</location>
        <topology evidence="1">Multi-pass membrane protein</topology>
    </subcellularLocation>
    <subcellularLocation>
        <location evidence="8">Membrane</location>
        <topology evidence="8">Multi-pass membrane protein</topology>
    </subcellularLocation>
</comment>
<dbReference type="Pfam" id="PF01618">
    <property type="entry name" value="MotA_ExbB"/>
    <property type="match status" value="1"/>
</dbReference>